<name>A0AAV7UQ25_PLEWA</name>
<keyword evidence="3" id="KW-1185">Reference proteome</keyword>
<gene>
    <name evidence="2" type="ORF">NDU88_006560</name>
</gene>
<feature type="region of interest" description="Disordered" evidence="1">
    <location>
        <begin position="1"/>
        <end position="153"/>
    </location>
</feature>
<evidence type="ECO:0000256" key="1">
    <source>
        <dbReference type="SAM" id="MobiDB-lite"/>
    </source>
</evidence>
<dbReference type="EMBL" id="JANPWB010000005">
    <property type="protein sequence ID" value="KAJ1189818.1"/>
    <property type="molecule type" value="Genomic_DNA"/>
</dbReference>
<organism evidence="2 3">
    <name type="scientific">Pleurodeles waltl</name>
    <name type="common">Iberian ribbed newt</name>
    <dbReference type="NCBI Taxonomy" id="8319"/>
    <lineage>
        <taxon>Eukaryota</taxon>
        <taxon>Metazoa</taxon>
        <taxon>Chordata</taxon>
        <taxon>Craniata</taxon>
        <taxon>Vertebrata</taxon>
        <taxon>Euteleostomi</taxon>
        <taxon>Amphibia</taxon>
        <taxon>Batrachia</taxon>
        <taxon>Caudata</taxon>
        <taxon>Salamandroidea</taxon>
        <taxon>Salamandridae</taxon>
        <taxon>Pleurodelinae</taxon>
        <taxon>Pleurodeles</taxon>
    </lineage>
</organism>
<accession>A0AAV7UQ25</accession>
<sequence length="153" mass="15817">MPKTVRTEGLPFTEDLPLPGRMKAEQPSSGLESKESGGARKPPGGLGTCALAPSSTQCLATWLPRERSPSQGLLPQGPVGAPEPEQAGEASPGPVTHRSGPLRARQAGGRELTPQGPMGARVHPGISEHSLLEETSPESVPGVLAHGKQEDEA</sequence>
<comment type="caution">
    <text evidence="2">The sequence shown here is derived from an EMBL/GenBank/DDBJ whole genome shotgun (WGS) entry which is preliminary data.</text>
</comment>
<dbReference type="Proteomes" id="UP001066276">
    <property type="component" value="Chromosome 3_1"/>
</dbReference>
<evidence type="ECO:0000313" key="3">
    <source>
        <dbReference type="Proteomes" id="UP001066276"/>
    </source>
</evidence>
<reference evidence="2" key="1">
    <citation type="journal article" date="2022" name="bioRxiv">
        <title>Sequencing and chromosome-scale assembly of the giantPleurodeles waltlgenome.</title>
        <authorList>
            <person name="Brown T."/>
            <person name="Elewa A."/>
            <person name="Iarovenko S."/>
            <person name="Subramanian E."/>
            <person name="Araus A.J."/>
            <person name="Petzold A."/>
            <person name="Susuki M."/>
            <person name="Suzuki K.-i.T."/>
            <person name="Hayashi T."/>
            <person name="Toyoda A."/>
            <person name="Oliveira C."/>
            <person name="Osipova E."/>
            <person name="Leigh N.D."/>
            <person name="Simon A."/>
            <person name="Yun M.H."/>
        </authorList>
    </citation>
    <scope>NUCLEOTIDE SEQUENCE</scope>
    <source>
        <strain evidence="2">20211129_DDA</strain>
        <tissue evidence="2">Liver</tissue>
    </source>
</reference>
<proteinExistence type="predicted"/>
<protein>
    <submittedName>
        <fullName evidence="2">Uncharacterized protein</fullName>
    </submittedName>
</protein>
<dbReference type="AlphaFoldDB" id="A0AAV7UQ25"/>
<evidence type="ECO:0000313" key="2">
    <source>
        <dbReference type="EMBL" id="KAJ1189818.1"/>
    </source>
</evidence>